<proteinExistence type="predicted"/>
<dbReference type="Proteomes" id="UP000639772">
    <property type="component" value="Chromosome 13"/>
</dbReference>
<dbReference type="AlphaFoldDB" id="A0A835UC72"/>
<reference evidence="1 2" key="1">
    <citation type="journal article" date="2020" name="Nat. Food">
        <title>A phased Vanilla planifolia genome enables genetic improvement of flavour and production.</title>
        <authorList>
            <person name="Hasing T."/>
            <person name="Tang H."/>
            <person name="Brym M."/>
            <person name="Khazi F."/>
            <person name="Huang T."/>
            <person name="Chambers A.H."/>
        </authorList>
    </citation>
    <scope>NUCLEOTIDE SEQUENCE [LARGE SCALE GENOMIC DNA]</scope>
    <source>
        <tissue evidence="1">Leaf</tissue>
    </source>
</reference>
<accession>A0A835UC72</accession>
<evidence type="ECO:0000313" key="1">
    <source>
        <dbReference type="EMBL" id="KAG0456247.1"/>
    </source>
</evidence>
<organism evidence="1 2">
    <name type="scientific">Vanilla planifolia</name>
    <name type="common">Vanilla</name>
    <dbReference type="NCBI Taxonomy" id="51239"/>
    <lineage>
        <taxon>Eukaryota</taxon>
        <taxon>Viridiplantae</taxon>
        <taxon>Streptophyta</taxon>
        <taxon>Embryophyta</taxon>
        <taxon>Tracheophyta</taxon>
        <taxon>Spermatophyta</taxon>
        <taxon>Magnoliopsida</taxon>
        <taxon>Liliopsida</taxon>
        <taxon>Asparagales</taxon>
        <taxon>Orchidaceae</taxon>
        <taxon>Vanilloideae</taxon>
        <taxon>Vanilleae</taxon>
        <taxon>Vanilla</taxon>
    </lineage>
</organism>
<protein>
    <submittedName>
        <fullName evidence="1">Uncharacterized protein</fullName>
    </submittedName>
</protein>
<gene>
    <name evidence="1" type="ORF">HPP92_024035</name>
</gene>
<sequence>MKLPMLAQTLSNSDATRLALSHSRGEAATEKGKLGGLSEPYKWSQQSCKWDGFGWKRIFCRGSSFSMHVFVGCIFEPLRKIMEGRNNLKLISKNLKGVPNRESLAADPESMLERFNCTASSRILRINTNSMGNKH</sequence>
<evidence type="ECO:0000313" key="2">
    <source>
        <dbReference type="Proteomes" id="UP000639772"/>
    </source>
</evidence>
<dbReference type="EMBL" id="JADCNM010000013">
    <property type="protein sequence ID" value="KAG0456247.1"/>
    <property type="molecule type" value="Genomic_DNA"/>
</dbReference>
<comment type="caution">
    <text evidence="1">The sequence shown here is derived from an EMBL/GenBank/DDBJ whole genome shotgun (WGS) entry which is preliminary data.</text>
</comment>
<name>A0A835UC72_VANPL</name>